<reference evidence="3" key="1">
    <citation type="journal article" date="2019" name="Int. J. Syst. Evol. Microbiol.">
        <title>The Global Catalogue of Microorganisms (GCM) 10K type strain sequencing project: providing services to taxonomists for standard genome sequencing and annotation.</title>
        <authorList>
            <consortium name="The Broad Institute Genomics Platform"/>
            <consortium name="The Broad Institute Genome Sequencing Center for Infectious Disease"/>
            <person name="Wu L."/>
            <person name="Ma J."/>
        </authorList>
    </citation>
    <scope>NUCLEOTIDE SEQUENCE [LARGE SCALE GENOMIC DNA]</scope>
    <source>
        <strain evidence="3">KCTC 23917</strain>
    </source>
</reference>
<dbReference type="InterPro" id="IPR022385">
    <property type="entry name" value="Rhs_assc_core"/>
</dbReference>
<dbReference type="InterPro" id="IPR025295">
    <property type="entry name" value="eCIS_core_dom"/>
</dbReference>
<accession>A0ABQ2XY28</accession>
<evidence type="ECO:0000259" key="1">
    <source>
        <dbReference type="Pfam" id="PF13699"/>
    </source>
</evidence>
<dbReference type="PANTHER" id="PTHR32305">
    <property type="match status" value="1"/>
</dbReference>
<comment type="caution">
    <text evidence="2">The sequence shown here is derived from an EMBL/GenBank/DDBJ whole genome shotgun (WGS) entry which is preliminary data.</text>
</comment>
<sequence length="371" mass="41517">MGSVRYVTDANGKLLGTQDYSAYGAIVSRSGVTGQLGYAGMWQHETSGLNLTWYRPYNPRVGRRLSRDPIGEEGGLNLFGYVNGSPLSLTDPSGLRPLTEREKKCLSPYIPEVDLGNADVHDGEVPWYLGKDYDGITRGNDIYFRPGVYDGNTATGIALLGHELIHVGQYRNGMNGISYTWSTRNGYAESPYEQEAYAKQNADSYGTYKSKWGMRMQSIKWLLIMMLISACTTENDDLSHLNCSAFADTFFRKPVTSQADEFIKQDVETQYAIYICGCQTREPPSVHLAIPFAKKGREAAGLLKEKLSHSRSDATTRDILLVIEQMAIQKSYDVAGDRDLMKVIDVAVSRTKDPFWKKQNEQAYQEIVSSR</sequence>
<protein>
    <recommendedName>
        <fullName evidence="1">eCIS core domain-containing protein</fullName>
    </recommendedName>
</protein>
<gene>
    <name evidence="2" type="ORF">GCM10010946_20400</name>
</gene>
<proteinExistence type="predicted"/>
<dbReference type="Pfam" id="PF13699">
    <property type="entry name" value="eCIS_core"/>
    <property type="match status" value="1"/>
</dbReference>
<evidence type="ECO:0000313" key="3">
    <source>
        <dbReference type="Proteomes" id="UP000653343"/>
    </source>
</evidence>
<dbReference type="Proteomes" id="UP000653343">
    <property type="component" value="Unassembled WGS sequence"/>
</dbReference>
<dbReference type="Gene3D" id="2.180.10.10">
    <property type="entry name" value="RHS repeat-associated core"/>
    <property type="match status" value="1"/>
</dbReference>
<organism evidence="2 3">
    <name type="scientific">Undibacterium squillarum</name>
    <dbReference type="NCBI Taxonomy" id="1131567"/>
    <lineage>
        <taxon>Bacteria</taxon>
        <taxon>Pseudomonadati</taxon>
        <taxon>Pseudomonadota</taxon>
        <taxon>Betaproteobacteria</taxon>
        <taxon>Burkholderiales</taxon>
        <taxon>Oxalobacteraceae</taxon>
        <taxon>Undibacterium</taxon>
    </lineage>
</organism>
<evidence type="ECO:0000313" key="2">
    <source>
        <dbReference type="EMBL" id="GGX41803.1"/>
    </source>
</evidence>
<dbReference type="InterPro" id="IPR050708">
    <property type="entry name" value="T6SS_VgrG/RHS"/>
</dbReference>
<keyword evidence="3" id="KW-1185">Reference proteome</keyword>
<name>A0ABQ2XY28_9BURK</name>
<dbReference type="EMBL" id="BMYU01000004">
    <property type="protein sequence ID" value="GGX41803.1"/>
    <property type="molecule type" value="Genomic_DNA"/>
</dbReference>
<feature type="domain" description="eCIS core" evidence="1">
    <location>
        <begin position="134"/>
        <end position="173"/>
    </location>
</feature>
<dbReference type="NCBIfam" id="TIGR03696">
    <property type="entry name" value="Rhs_assc_core"/>
    <property type="match status" value="1"/>
</dbReference>
<dbReference type="PANTHER" id="PTHR32305:SF15">
    <property type="entry name" value="PROTEIN RHSA-RELATED"/>
    <property type="match status" value="1"/>
</dbReference>